<dbReference type="GO" id="GO:0031902">
    <property type="term" value="C:late endosome membrane"/>
    <property type="evidence" value="ECO:0007669"/>
    <property type="project" value="UniProtKB-SubCell"/>
</dbReference>
<comment type="subcellular location">
    <subcellularLocation>
        <location evidence="2">Endosome membrane</location>
        <topology evidence="2">Peripheral membrane protein</topology>
    </subcellularLocation>
    <subcellularLocation>
        <location evidence="1">Late endosome membrane</location>
    </subcellularLocation>
    <subcellularLocation>
        <location evidence="3">Lysosome membrane</location>
        <topology evidence="3">Peripheral membrane protein</topology>
        <orientation evidence="3">Cytoplasmic side</orientation>
    </subcellularLocation>
</comment>
<evidence type="ECO:0000256" key="6">
    <source>
        <dbReference type="ARBA" id="ARBA00022833"/>
    </source>
</evidence>
<dbReference type="KEGG" id="aplc:110980266"/>
<keyword evidence="9" id="KW-1133">Transmembrane helix</keyword>
<evidence type="ECO:0000259" key="10">
    <source>
        <dbReference type="PROSITE" id="PS51837"/>
    </source>
</evidence>
<comment type="similarity">
    <text evidence="4">Belongs to the CDIP1/LITAF family.</text>
</comment>
<evidence type="ECO:0000313" key="12">
    <source>
        <dbReference type="RefSeq" id="XP_022092489.1"/>
    </source>
</evidence>
<dbReference type="PANTHER" id="PTHR23292">
    <property type="entry name" value="LIPOPOLYSACCHARIDE-INDUCED TUMOR NECROSIS FACTOR-ALPHA FACTOR"/>
    <property type="match status" value="1"/>
</dbReference>
<dbReference type="SMART" id="SM00714">
    <property type="entry name" value="LITAF"/>
    <property type="match status" value="1"/>
</dbReference>
<evidence type="ECO:0000256" key="9">
    <source>
        <dbReference type="SAM" id="Phobius"/>
    </source>
</evidence>
<dbReference type="InterPro" id="IPR006629">
    <property type="entry name" value="LITAF"/>
</dbReference>
<name>A0A8B7YGX5_ACAPL</name>
<keyword evidence="6" id="KW-0862">Zinc</keyword>
<evidence type="ECO:0000256" key="5">
    <source>
        <dbReference type="ARBA" id="ARBA00022723"/>
    </source>
</evidence>
<dbReference type="RefSeq" id="XP_022092489.1">
    <property type="nucleotide sequence ID" value="XM_022236797.1"/>
</dbReference>
<dbReference type="PANTHER" id="PTHR23292:SF6">
    <property type="entry name" value="FI16602P1-RELATED"/>
    <property type="match status" value="1"/>
</dbReference>
<feature type="region of interest" description="Disordered" evidence="8">
    <location>
        <begin position="1"/>
        <end position="42"/>
    </location>
</feature>
<evidence type="ECO:0000313" key="11">
    <source>
        <dbReference type="Proteomes" id="UP000694845"/>
    </source>
</evidence>
<reference evidence="12 13" key="1">
    <citation type="submission" date="2025-04" db="UniProtKB">
        <authorList>
            <consortium name="RefSeq"/>
        </authorList>
    </citation>
    <scope>IDENTIFICATION</scope>
</reference>
<evidence type="ECO:0000256" key="3">
    <source>
        <dbReference type="ARBA" id="ARBA00004630"/>
    </source>
</evidence>
<keyword evidence="9" id="KW-0812">Transmembrane</keyword>
<dbReference type="AlphaFoldDB" id="A0A8B7YGX5"/>
<feature type="domain" description="LITAF" evidence="10">
    <location>
        <begin position="58"/>
        <end position="145"/>
    </location>
</feature>
<evidence type="ECO:0000313" key="13">
    <source>
        <dbReference type="RefSeq" id="XP_022092490.1"/>
    </source>
</evidence>
<sequence length="146" mass="15595">MEEKAGALGAPPPYAASLGQPGQPEPAWQDPAAPPPPVIAQPGQTTVMVQQPPPVPQPQSVVVTTATMPMRMSQFPANVQCPNCRNTVTTNTHQENGTLVWLTALILLLIGLWLGCCLIPFCIPALKDTIHTCPICQFTIGKHTQI</sequence>
<feature type="compositionally biased region" description="Low complexity" evidence="8">
    <location>
        <begin position="15"/>
        <end position="31"/>
    </location>
</feature>
<evidence type="ECO:0000256" key="8">
    <source>
        <dbReference type="SAM" id="MobiDB-lite"/>
    </source>
</evidence>
<organism evidence="11 12">
    <name type="scientific">Acanthaster planci</name>
    <name type="common">Crown-of-thorns starfish</name>
    <dbReference type="NCBI Taxonomy" id="133434"/>
    <lineage>
        <taxon>Eukaryota</taxon>
        <taxon>Metazoa</taxon>
        <taxon>Echinodermata</taxon>
        <taxon>Eleutherozoa</taxon>
        <taxon>Asterozoa</taxon>
        <taxon>Asteroidea</taxon>
        <taxon>Valvatacea</taxon>
        <taxon>Valvatida</taxon>
        <taxon>Acanthasteridae</taxon>
        <taxon>Acanthaster</taxon>
    </lineage>
</organism>
<dbReference type="OrthoDB" id="5599753at2759"/>
<keyword evidence="11" id="KW-1185">Reference proteome</keyword>
<dbReference type="InterPro" id="IPR037519">
    <property type="entry name" value="LITAF_fam"/>
</dbReference>
<dbReference type="OMA" id="TTAWHTH"/>
<evidence type="ECO:0000256" key="2">
    <source>
        <dbReference type="ARBA" id="ARBA00004481"/>
    </source>
</evidence>
<dbReference type="PROSITE" id="PS51837">
    <property type="entry name" value="LITAF"/>
    <property type="match status" value="1"/>
</dbReference>
<evidence type="ECO:0000256" key="4">
    <source>
        <dbReference type="ARBA" id="ARBA00005975"/>
    </source>
</evidence>
<evidence type="ECO:0000256" key="7">
    <source>
        <dbReference type="ARBA" id="ARBA00023136"/>
    </source>
</evidence>
<keyword evidence="5" id="KW-0479">Metal-binding</keyword>
<gene>
    <name evidence="12 13" type="primary">LOC110980266</name>
</gene>
<dbReference type="Proteomes" id="UP000694845">
    <property type="component" value="Unplaced"/>
</dbReference>
<evidence type="ECO:0000256" key="1">
    <source>
        <dbReference type="ARBA" id="ARBA00004414"/>
    </source>
</evidence>
<dbReference type="GeneID" id="110980266"/>
<dbReference type="GO" id="GO:0005765">
    <property type="term" value="C:lysosomal membrane"/>
    <property type="evidence" value="ECO:0007669"/>
    <property type="project" value="UniProtKB-SubCell"/>
</dbReference>
<feature type="transmembrane region" description="Helical" evidence="9">
    <location>
        <begin position="99"/>
        <end position="123"/>
    </location>
</feature>
<dbReference type="GO" id="GO:0008270">
    <property type="term" value="F:zinc ion binding"/>
    <property type="evidence" value="ECO:0007669"/>
    <property type="project" value="TreeGrafter"/>
</dbReference>
<dbReference type="RefSeq" id="XP_022092490.1">
    <property type="nucleotide sequence ID" value="XM_022236798.1"/>
</dbReference>
<protein>
    <submittedName>
        <fullName evidence="12 13">Lipopolysaccharide-induced tumor necrosis factor-alpha factor homolog</fullName>
    </submittedName>
</protein>
<keyword evidence="7 9" id="KW-0472">Membrane</keyword>
<dbReference type="Pfam" id="PF10601">
    <property type="entry name" value="zf-LITAF-like"/>
    <property type="match status" value="1"/>
</dbReference>
<accession>A0A8B7YGX5</accession>
<proteinExistence type="inferred from homology"/>